<dbReference type="SUPFAM" id="SSF57667">
    <property type="entry name" value="beta-beta-alpha zinc fingers"/>
    <property type="match status" value="1"/>
</dbReference>
<dbReference type="GO" id="GO:0000981">
    <property type="term" value="F:DNA-binding transcription factor activity, RNA polymerase II-specific"/>
    <property type="evidence" value="ECO:0007669"/>
    <property type="project" value="TreeGrafter"/>
</dbReference>
<keyword evidence="4 7" id="KW-0863">Zinc-finger</keyword>
<dbReference type="OMA" id="FTRREHY"/>
<feature type="non-terminal residue" evidence="9">
    <location>
        <position position="1"/>
    </location>
</feature>
<dbReference type="EMBL" id="KB293165">
    <property type="protein sequence ID" value="ELU16453.1"/>
    <property type="molecule type" value="Genomic_DNA"/>
</dbReference>
<dbReference type="PANTHER" id="PTHR24394">
    <property type="entry name" value="ZINC FINGER PROTEIN"/>
    <property type="match status" value="1"/>
</dbReference>
<dbReference type="FunFam" id="3.30.160.60:FF:001732">
    <property type="entry name" value="Zgc:162936"/>
    <property type="match status" value="1"/>
</dbReference>
<gene>
    <name evidence="9" type="ORF">CAPTEDRAFT_70417</name>
</gene>
<evidence type="ECO:0000313" key="11">
    <source>
        <dbReference type="Proteomes" id="UP000014760"/>
    </source>
</evidence>
<evidence type="ECO:0000256" key="6">
    <source>
        <dbReference type="ARBA" id="ARBA00023242"/>
    </source>
</evidence>
<dbReference type="GO" id="GO:0045893">
    <property type="term" value="P:positive regulation of DNA-templated transcription"/>
    <property type="evidence" value="ECO:0007669"/>
    <property type="project" value="UniProtKB-ARBA"/>
</dbReference>
<dbReference type="InterPro" id="IPR013087">
    <property type="entry name" value="Znf_C2H2_type"/>
</dbReference>
<keyword evidence="11" id="KW-1185">Reference proteome</keyword>
<proteinExistence type="predicted"/>
<dbReference type="GO" id="GO:0008270">
    <property type="term" value="F:zinc ion binding"/>
    <property type="evidence" value="ECO:0007669"/>
    <property type="project" value="UniProtKB-KW"/>
</dbReference>
<dbReference type="AlphaFoldDB" id="R7VC75"/>
<keyword evidence="5" id="KW-0862">Zinc</keyword>
<dbReference type="FunFam" id="3.30.160.60:FF:002493">
    <property type="entry name" value="Zinc finger protein"/>
    <property type="match status" value="1"/>
</dbReference>
<feature type="non-terminal residue" evidence="9">
    <location>
        <position position="54"/>
    </location>
</feature>
<dbReference type="GO" id="GO:0005694">
    <property type="term" value="C:chromosome"/>
    <property type="evidence" value="ECO:0007669"/>
    <property type="project" value="UniProtKB-ARBA"/>
</dbReference>
<accession>R7VC75</accession>
<dbReference type="Pfam" id="PF13465">
    <property type="entry name" value="zf-H2C2_2"/>
    <property type="match status" value="1"/>
</dbReference>
<keyword evidence="3" id="KW-0677">Repeat</keyword>
<dbReference type="PROSITE" id="PS00028">
    <property type="entry name" value="ZINC_FINGER_C2H2_1"/>
    <property type="match status" value="1"/>
</dbReference>
<dbReference type="EMBL" id="AMQN01017479">
    <property type="status" value="NOT_ANNOTATED_CDS"/>
    <property type="molecule type" value="Genomic_DNA"/>
</dbReference>
<evidence type="ECO:0000313" key="10">
    <source>
        <dbReference type="EnsemblMetazoa" id="CapteP70417"/>
    </source>
</evidence>
<evidence type="ECO:0000256" key="5">
    <source>
        <dbReference type="ARBA" id="ARBA00022833"/>
    </source>
</evidence>
<name>R7VC75_CAPTE</name>
<evidence type="ECO:0000313" key="9">
    <source>
        <dbReference type="EMBL" id="ELU16453.1"/>
    </source>
</evidence>
<keyword evidence="6" id="KW-0539">Nucleus</keyword>
<dbReference type="PROSITE" id="PS50157">
    <property type="entry name" value="ZINC_FINGER_C2H2_2"/>
    <property type="match status" value="2"/>
</dbReference>
<dbReference type="SMART" id="SM00355">
    <property type="entry name" value="ZnF_C2H2"/>
    <property type="match status" value="2"/>
</dbReference>
<dbReference type="GO" id="GO:0005634">
    <property type="term" value="C:nucleus"/>
    <property type="evidence" value="ECO:0007669"/>
    <property type="project" value="UniProtKB-SubCell"/>
</dbReference>
<dbReference type="Gene3D" id="3.30.160.60">
    <property type="entry name" value="Classic Zinc Finger"/>
    <property type="match status" value="2"/>
</dbReference>
<feature type="domain" description="C2H2-type" evidence="8">
    <location>
        <begin position="36"/>
        <end position="54"/>
    </location>
</feature>
<dbReference type="GO" id="GO:0043565">
    <property type="term" value="F:sequence-specific DNA binding"/>
    <property type="evidence" value="ECO:0007669"/>
    <property type="project" value="UniProtKB-ARBA"/>
</dbReference>
<dbReference type="InterPro" id="IPR036236">
    <property type="entry name" value="Znf_C2H2_sf"/>
</dbReference>
<feature type="domain" description="C2H2-type" evidence="8">
    <location>
        <begin position="8"/>
        <end position="35"/>
    </location>
</feature>
<comment type="subcellular location">
    <subcellularLocation>
        <location evidence="1">Nucleus</location>
    </subcellularLocation>
</comment>
<dbReference type="STRING" id="283909.R7VC75"/>
<keyword evidence="2" id="KW-0479">Metal-binding</keyword>
<organism evidence="9">
    <name type="scientific">Capitella teleta</name>
    <name type="common">Polychaete worm</name>
    <dbReference type="NCBI Taxonomy" id="283909"/>
    <lineage>
        <taxon>Eukaryota</taxon>
        <taxon>Metazoa</taxon>
        <taxon>Spiralia</taxon>
        <taxon>Lophotrochozoa</taxon>
        <taxon>Annelida</taxon>
        <taxon>Polychaeta</taxon>
        <taxon>Sedentaria</taxon>
        <taxon>Scolecida</taxon>
        <taxon>Capitellidae</taxon>
        <taxon>Capitella</taxon>
    </lineage>
</organism>
<dbReference type="Proteomes" id="UP000014760">
    <property type="component" value="Unassembled WGS sequence"/>
</dbReference>
<evidence type="ECO:0000256" key="1">
    <source>
        <dbReference type="ARBA" id="ARBA00004123"/>
    </source>
</evidence>
<sequence>VHTGERPFECDVCQKAFSERGALEQHMRVHTGERPFECDVCQKVFSQKKALERH</sequence>
<reference evidence="10" key="3">
    <citation type="submission" date="2015-06" db="UniProtKB">
        <authorList>
            <consortium name="EnsemblMetazoa"/>
        </authorList>
    </citation>
    <scope>IDENTIFICATION</scope>
</reference>
<dbReference type="PANTHER" id="PTHR24394:SF44">
    <property type="entry name" value="ZINC FINGER PROTEIN 271-LIKE"/>
    <property type="match status" value="1"/>
</dbReference>
<evidence type="ECO:0000256" key="2">
    <source>
        <dbReference type="ARBA" id="ARBA00022723"/>
    </source>
</evidence>
<evidence type="ECO:0000256" key="7">
    <source>
        <dbReference type="PROSITE-ProRule" id="PRU00042"/>
    </source>
</evidence>
<dbReference type="OrthoDB" id="3437960at2759"/>
<dbReference type="EnsemblMetazoa" id="CapteT70417">
    <property type="protein sequence ID" value="CapteP70417"/>
    <property type="gene ID" value="CapteG70417"/>
</dbReference>
<evidence type="ECO:0000259" key="8">
    <source>
        <dbReference type="PROSITE" id="PS50157"/>
    </source>
</evidence>
<evidence type="ECO:0000256" key="3">
    <source>
        <dbReference type="ARBA" id="ARBA00022737"/>
    </source>
</evidence>
<reference evidence="11" key="1">
    <citation type="submission" date="2012-12" db="EMBL/GenBank/DDBJ databases">
        <authorList>
            <person name="Hellsten U."/>
            <person name="Grimwood J."/>
            <person name="Chapman J.A."/>
            <person name="Shapiro H."/>
            <person name="Aerts A."/>
            <person name="Otillar R.P."/>
            <person name="Terry A.Y."/>
            <person name="Boore J.L."/>
            <person name="Simakov O."/>
            <person name="Marletaz F."/>
            <person name="Cho S.-J."/>
            <person name="Edsinger-Gonzales E."/>
            <person name="Havlak P."/>
            <person name="Kuo D.-H."/>
            <person name="Larsson T."/>
            <person name="Lv J."/>
            <person name="Arendt D."/>
            <person name="Savage R."/>
            <person name="Osoegawa K."/>
            <person name="de Jong P."/>
            <person name="Lindberg D.R."/>
            <person name="Seaver E.C."/>
            <person name="Weisblat D.A."/>
            <person name="Putnam N.H."/>
            <person name="Grigoriev I.V."/>
            <person name="Rokhsar D.S."/>
        </authorList>
    </citation>
    <scope>NUCLEOTIDE SEQUENCE</scope>
    <source>
        <strain evidence="11">I ESC-2004</strain>
    </source>
</reference>
<dbReference type="HOGENOM" id="CLU_002678_42_25_1"/>
<evidence type="ECO:0000256" key="4">
    <source>
        <dbReference type="ARBA" id="ARBA00022771"/>
    </source>
</evidence>
<protein>
    <recommendedName>
        <fullName evidence="8">C2H2-type domain-containing protein</fullName>
    </recommendedName>
</protein>
<reference evidence="9 11" key="2">
    <citation type="journal article" date="2013" name="Nature">
        <title>Insights into bilaterian evolution from three spiralian genomes.</title>
        <authorList>
            <person name="Simakov O."/>
            <person name="Marletaz F."/>
            <person name="Cho S.J."/>
            <person name="Edsinger-Gonzales E."/>
            <person name="Havlak P."/>
            <person name="Hellsten U."/>
            <person name="Kuo D.H."/>
            <person name="Larsson T."/>
            <person name="Lv J."/>
            <person name="Arendt D."/>
            <person name="Savage R."/>
            <person name="Osoegawa K."/>
            <person name="de Jong P."/>
            <person name="Grimwood J."/>
            <person name="Chapman J.A."/>
            <person name="Shapiro H."/>
            <person name="Aerts A."/>
            <person name="Otillar R.P."/>
            <person name="Terry A.Y."/>
            <person name="Boore J.L."/>
            <person name="Grigoriev I.V."/>
            <person name="Lindberg D.R."/>
            <person name="Seaver E.C."/>
            <person name="Weisblat D.A."/>
            <person name="Putnam N.H."/>
            <person name="Rokhsar D.S."/>
        </authorList>
    </citation>
    <scope>NUCLEOTIDE SEQUENCE</scope>
    <source>
        <strain evidence="9 11">I ESC-2004</strain>
    </source>
</reference>